<comment type="subunit">
    <text evidence="9">The complex comprises the extracytoplasmic solute receptor protein and the two transmembrane proteins.</text>
</comment>
<keyword evidence="4 9" id="KW-0997">Cell inner membrane</keyword>
<feature type="domain" description="Tripartite ATP-independent periplasmic transporters DctQ component" evidence="10">
    <location>
        <begin position="24"/>
        <end position="147"/>
    </location>
</feature>
<dbReference type="Proteomes" id="UP001595711">
    <property type="component" value="Unassembled WGS sequence"/>
</dbReference>
<dbReference type="RefSeq" id="WP_379727275.1">
    <property type="nucleotide sequence ID" value="NZ_JBHRYJ010000002.1"/>
</dbReference>
<keyword evidence="7 9" id="KW-0472">Membrane</keyword>
<comment type="subcellular location">
    <subcellularLocation>
        <location evidence="1 9">Cell inner membrane</location>
        <topology evidence="1 9">Multi-pass membrane protein</topology>
    </subcellularLocation>
</comment>
<evidence type="ECO:0000256" key="9">
    <source>
        <dbReference type="RuleBase" id="RU369079"/>
    </source>
</evidence>
<evidence type="ECO:0000256" key="1">
    <source>
        <dbReference type="ARBA" id="ARBA00004429"/>
    </source>
</evidence>
<keyword evidence="6 9" id="KW-1133">Transmembrane helix</keyword>
<proteinExistence type="inferred from homology"/>
<name>A0ABV7VIA8_9PROT</name>
<keyword evidence="5 9" id="KW-0812">Transmembrane</keyword>
<dbReference type="PANTHER" id="PTHR35011:SF2">
    <property type="entry name" value="2,3-DIKETO-L-GULONATE TRAP TRANSPORTER SMALL PERMEASE PROTEIN YIAM"/>
    <property type="match status" value="1"/>
</dbReference>
<dbReference type="InterPro" id="IPR007387">
    <property type="entry name" value="TRAP_DctQ"/>
</dbReference>
<comment type="similarity">
    <text evidence="8 9">Belongs to the TRAP transporter small permease family.</text>
</comment>
<dbReference type="Pfam" id="PF04290">
    <property type="entry name" value="DctQ"/>
    <property type="match status" value="1"/>
</dbReference>
<evidence type="ECO:0000256" key="3">
    <source>
        <dbReference type="ARBA" id="ARBA00022475"/>
    </source>
</evidence>
<dbReference type="InterPro" id="IPR055348">
    <property type="entry name" value="DctQ"/>
</dbReference>
<keyword evidence="12" id="KW-1185">Reference proteome</keyword>
<reference evidence="12" key="1">
    <citation type="journal article" date="2019" name="Int. J. Syst. Evol. Microbiol.">
        <title>The Global Catalogue of Microorganisms (GCM) 10K type strain sequencing project: providing services to taxonomists for standard genome sequencing and annotation.</title>
        <authorList>
            <consortium name="The Broad Institute Genomics Platform"/>
            <consortium name="The Broad Institute Genome Sequencing Center for Infectious Disease"/>
            <person name="Wu L."/>
            <person name="Ma J."/>
        </authorList>
    </citation>
    <scope>NUCLEOTIDE SEQUENCE [LARGE SCALE GENOMIC DNA]</scope>
    <source>
        <strain evidence="12">KCTC 42182</strain>
    </source>
</reference>
<dbReference type="EMBL" id="JBHRYJ010000002">
    <property type="protein sequence ID" value="MFC3676512.1"/>
    <property type="molecule type" value="Genomic_DNA"/>
</dbReference>
<evidence type="ECO:0000259" key="10">
    <source>
        <dbReference type="Pfam" id="PF04290"/>
    </source>
</evidence>
<comment type="function">
    <text evidence="9">Part of the tripartite ATP-independent periplasmic (TRAP) transport system.</text>
</comment>
<evidence type="ECO:0000313" key="12">
    <source>
        <dbReference type="Proteomes" id="UP001595711"/>
    </source>
</evidence>
<evidence type="ECO:0000256" key="7">
    <source>
        <dbReference type="ARBA" id="ARBA00023136"/>
    </source>
</evidence>
<keyword evidence="2 9" id="KW-0813">Transport</keyword>
<evidence type="ECO:0000313" key="11">
    <source>
        <dbReference type="EMBL" id="MFC3676512.1"/>
    </source>
</evidence>
<evidence type="ECO:0000256" key="4">
    <source>
        <dbReference type="ARBA" id="ARBA00022519"/>
    </source>
</evidence>
<evidence type="ECO:0000256" key="5">
    <source>
        <dbReference type="ARBA" id="ARBA00022692"/>
    </source>
</evidence>
<feature type="transmembrane region" description="Helical" evidence="9">
    <location>
        <begin position="46"/>
        <end position="63"/>
    </location>
</feature>
<protein>
    <recommendedName>
        <fullName evidence="9">TRAP transporter small permease protein</fullName>
    </recommendedName>
</protein>
<gene>
    <name evidence="11" type="ORF">ACFOOQ_13225</name>
</gene>
<feature type="transmembrane region" description="Helical" evidence="9">
    <location>
        <begin position="126"/>
        <end position="145"/>
    </location>
</feature>
<evidence type="ECO:0000256" key="8">
    <source>
        <dbReference type="ARBA" id="ARBA00038436"/>
    </source>
</evidence>
<sequence>MQAVRRYYDRILEIVSATLMAGLTIILVMGFVFRAVGLSLVWYDEIASIGLCWLTYYGSALAASRGAHIGFPGIVNALPPGLRLAAALFGEAVVIGFFVLLAVTGFEVLDILKGDTLVSLPNVSLQVTQSVIPISAILFIIAELLRLPEILAAARGAGFEDHELKEALETIEPAAVQGGRS</sequence>
<evidence type="ECO:0000256" key="6">
    <source>
        <dbReference type="ARBA" id="ARBA00022989"/>
    </source>
</evidence>
<accession>A0ABV7VIA8</accession>
<feature type="transmembrane region" description="Helical" evidence="9">
    <location>
        <begin position="12"/>
        <end position="34"/>
    </location>
</feature>
<organism evidence="11 12">
    <name type="scientific">Ferrovibrio xuzhouensis</name>
    <dbReference type="NCBI Taxonomy" id="1576914"/>
    <lineage>
        <taxon>Bacteria</taxon>
        <taxon>Pseudomonadati</taxon>
        <taxon>Pseudomonadota</taxon>
        <taxon>Alphaproteobacteria</taxon>
        <taxon>Rhodospirillales</taxon>
        <taxon>Rhodospirillaceae</taxon>
        <taxon>Ferrovibrio</taxon>
    </lineage>
</organism>
<dbReference type="PANTHER" id="PTHR35011">
    <property type="entry name" value="2,3-DIKETO-L-GULONATE TRAP TRANSPORTER SMALL PERMEASE PROTEIN YIAM"/>
    <property type="match status" value="1"/>
</dbReference>
<keyword evidence="3" id="KW-1003">Cell membrane</keyword>
<feature type="transmembrane region" description="Helical" evidence="9">
    <location>
        <begin position="84"/>
        <end position="106"/>
    </location>
</feature>
<evidence type="ECO:0000256" key="2">
    <source>
        <dbReference type="ARBA" id="ARBA00022448"/>
    </source>
</evidence>
<comment type="caution">
    <text evidence="11">The sequence shown here is derived from an EMBL/GenBank/DDBJ whole genome shotgun (WGS) entry which is preliminary data.</text>
</comment>